<comment type="caution">
    <text evidence="5">The sequence shown here is derived from an EMBL/GenBank/DDBJ whole genome shotgun (WGS) entry which is preliminary data.</text>
</comment>
<dbReference type="InterPro" id="IPR008920">
    <property type="entry name" value="TF_FadR/GntR_C"/>
</dbReference>
<dbReference type="InterPro" id="IPR036390">
    <property type="entry name" value="WH_DNA-bd_sf"/>
</dbReference>
<protein>
    <submittedName>
        <fullName evidence="5">GntR family transcriptional regulator</fullName>
    </submittedName>
</protein>
<dbReference type="Pfam" id="PF07729">
    <property type="entry name" value="FCD"/>
    <property type="match status" value="1"/>
</dbReference>
<proteinExistence type="predicted"/>
<dbReference type="InterPro" id="IPR011711">
    <property type="entry name" value="GntR_C"/>
</dbReference>
<evidence type="ECO:0000313" key="5">
    <source>
        <dbReference type="EMBL" id="MBS7813300.1"/>
    </source>
</evidence>
<dbReference type="InterPro" id="IPR036388">
    <property type="entry name" value="WH-like_DNA-bd_sf"/>
</dbReference>
<evidence type="ECO:0000313" key="6">
    <source>
        <dbReference type="Proteomes" id="UP000766336"/>
    </source>
</evidence>
<dbReference type="PROSITE" id="PS50949">
    <property type="entry name" value="HTH_GNTR"/>
    <property type="match status" value="1"/>
</dbReference>
<dbReference type="SMART" id="SM00895">
    <property type="entry name" value="FCD"/>
    <property type="match status" value="1"/>
</dbReference>
<dbReference type="SUPFAM" id="SSF46785">
    <property type="entry name" value="Winged helix' DNA-binding domain"/>
    <property type="match status" value="1"/>
</dbReference>
<keyword evidence="1" id="KW-0805">Transcription regulation</keyword>
<dbReference type="SUPFAM" id="SSF48008">
    <property type="entry name" value="GntR ligand-binding domain-like"/>
    <property type="match status" value="1"/>
</dbReference>
<dbReference type="Proteomes" id="UP000766336">
    <property type="component" value="Unassembled WGS sequence"/>
</dbReference>
<dbReference type="Gene3D" id="1.10.10.10">
    <property type="entry name" value="Winged helix-like DNA-binding domain superfamily/Winged helix DNA-binding domain"/>
    <property type="match status" value="1"/>
</dbReference>
<reference evidence="5 6" key="1">
    <citation type="submission" date="2021-05" db="EMBL/GenBank/DDBJ databases">
        <title>Roseococcus sp. XZZS9, whole genome shotgun sequencing project.</title>
        <authorList>
            <person name="Zhao G."/>
            <person name="Shen L."/>
        </authorList>
    </citation>
    <scope>NUCLEOTIDE SEQUENCE [LARGE SCALE GENOMIC DNA]</scope>
    <source>
        <strain evidence="5 6">XZZS9</strain>
    </source>
</reference>
<feature type="domain" description="HTH gntR-type" evidence="4">
    <location>
        <begin position="10"/>
        <end position="76"/>
    </location>
</feature>
<evidence type="ECO:0000256" key="1">
    <source>
        <dbReference type="ARBA" id="ARBA00023015"/>
    </source>
</evidence>
<keyword evidence="3" id="KW-0804">Transcription</keyword>
<evidence type="ECO:0000256" key="3">
    <source>
        <dbReference type="ARBA" id="ARBA00023163"/>
    </source>
</evidence>
<dbReference type="Pfam" id="PF00392">
    <property type="entry name" value="GntR"/>
    <property type="match status" value="1"/>
</dbReference>
<evidence type="ECO:0000256" key="2">
    <source>
        <dbReference type="ARBA" id="ARBA00023125"/>
    </source>
</evidence>
<dbReference type="PANTHER" id="PTHR43537">
    <property type="entry name" value="TRANSCRIPTIONAL REGULATOR, GNTR FAMILY"/>
    <property type="match status" value="1"/>
</dbReference>
<dbReference type="Gene3D" id="1.20.120.530">
    <property type="entry name" value="GntR ligand-binding domain-like"/>
    <property type="match status" value="1"/>
</dbReference>
<gene>
    <name evidence="5" type="ORF">KHU32_20325</name>
</gene>
<name>A0ABS5QHZ3_9PROT</name>
<dbReference type="EMBL" id="JAHCDA010000004">
    <property type="protein sequence ID" value="MBS7813300.1"/>
    <property type="molecule type" value="Genomic_DNA"/>
</dbReference>
<dbReference type="PANTHER" id="PTHR43537:SF39">
    <property type="entry name" value="HTH-TYPE TRANSCRIPTIONAL REGULATOR MCBR"/>
    <property type="match status" value="1"/>
</dbReference>
<keyword evidence="6" id="KW-1185">Reference proteome</keyword>
<dbReference type="InterPro" id="IPR000524">
    <property type="entry name" value="Tscrpt_reg_HTH_GntR"/>
</dbReference>
<sequence>MADDSDLAPLSLEETTYRRLRQALMEGAFAPGHKISIRRLAAALGTSAMPARTALRRLATEQAVDVLASGTAVVPRLTRIAFQELGAIRAELEPLAVRLAAPHLDEARLAEMEGIIQSGHSARDGNNPEEVLRADRDFLFALYHAAAAPMLLSIIEALWMRRGPHFWEARWIIAGRSPPGHRHAEMLAALRAGDGEQAAAELKAEIEGTTAYLLEQMAFADDPAEVGGFDRLRVPPPAGAAG</sequence>
<organism evidence="5 6">
    <name type="scientific">Roseococcus pinisoli</name>
    <dbReference type="NCBI Taxonomy" id="2835040"/>
    <lineage>
        <taxon>Bacteria</taxon>
        <taxon>Pseudomonadati</taxon>
        <taxon>Pseudomonadota</taxon>
        <taxon>Alphaproteobacteria</taxon>
        <taxon>Acetobacterales</taxon>
        <taxon>Roseomonadaceae</taxon>
        <taxon>Roseococcus</taxon>
    </lineage>
</organism>
<keyword evidence="2" id="KW-0238">DNA-binding</keyword>
<dbReference type="RefSeq" id="WP_213671989.1">
    <property type="nucleotide sequence ID" value="NZ_JAHCDA010000004.1"/>
</dbReference>
<accession>A0ABS5QHZ3</accession>
<evidence type="ECO:0000259" key="4">
    <source>
        <dbReference type="PROSITE" id="PS50949"/>
    </source>
</evidence>
<dbReference type="SMART" id="SM00345">
    <property type="entry name" value="HTH_GNTR"/>
    <property type="match status" value="1"/>
</dbReference>